<evidence type="ECO:0000256" key="9">
    <source>
        <dbReference type="SAM" id="MobiDB-lite"/>
    </source>
</evidence>
<keyword evidence="6" id="KW-0067">ATP-binding</keyword>
<evidence type="ECO:0000313" key="12">
    <source>
        <dbReference type="EMBL" id="KAG0314117.1"/>
    </source>
</evidence>
<dbReference type="PANTHER" id="PTHR24346">
    <property type="entry name" value="MAP/MICROTUBULE AFFINITY-REGULATING KINASE"/>
    <property type="match status" value="1"/>
</dbReference>
<comment type="caution">
    <text evidence="12">The sequence shown here is derived from an EMBL/GenBank/DDBJ whole genome shotgun (WGS) entry which is preliminary data.</text>
</comment>
<feature type="compositionally biased region" description="Low complexity" evidence="9">
    <location>
        <begin position="1036"/>
        <end position="1045"/>
    </location>
</feature>
<dbReference type="SUPFAM" id="SSF56112">
    <property type="entry name" value="Protein kinase-like (PK-like)"/>
    <property type="match status" value="1"/>
</dbReference>
<feature type="compositionally biased region" description="Low complexity" evidence="9">
    <location>
        <begin position="645"/>
        <end position="657"/>
    </location>
</feature>
<dbReference type="SMART" id="SM00220">
    <property type="entry name" value="S_TKc"/>
    <property type="match status" value="1"/>
</dbReference>
<feature type="region of interest" description="Disordered" evidence="9">
    <location>
        <begin position="463"/>
        <end position="709"/>
    </location>
</feature>
<feature type="compositionally biased region" description="Polar residues" evidence="9">
    <location>
        <begin position="372"/>
        <end position="384"/>
    </location>
</feature>
<dbReference type="SUPFAM" id="SSF103243">
    <property type="entry name" value="KA1-like"/>
    <property type="match status" value="1"/>
</dbReference>
<feature type="compositionally biased region" description="Polar residues" evidence="9">
    <location>
        <begin position="737"/>
        <end position="756"/>
    </location>
</feature>
<feature type="domain" description="KA1" evidence="11">
    <location>
        <begin position="1227"/>
        <end position="1277"/>
    </location>
</feature>
<evidence type="ECO:0000256" key="3">
    <source>
        <dbReference type="ARBA" id="ARBA00022679"/>
    </source>
</evidence>
<dbReference type="Gene3D" id="3.30.310.80">
    <property type="entry name" value="Kinase associated domain 1, KA1"/>
    <property type="match status" value="1"/>
</dbReference>
<dbReference type="InterPro" id="IPR028375">
    <property type="entry name" value="KA1/Ssp2_C"/>
</dbReference>
<keyword evidence="13" id="KW-1185">Reference proteome</keyword>
<dbReference type="InterPro" id="IPR001772">
    <property type="entry name" value="KA1_dom"/>
</dbReference>
<dbReference type="OrthoDB" id="193931at2759"/>
<dbReference type="GO" id="GO:0005737">
    <property type="term" value="C:cytoplasm"/>
    <property type="evidence" value="ECO:0007669"/>
    <property type="project" value="TreeGrafter"/>
</dbReference>
<evidence type="ECO:0000313" key="13">
    <source>
        <dbReference type="Proteomes" id="UP000823405"/>
    </source>
</evidence>
<feature type="compositionally biased region" description="Polar residues" evidence="9">
    <location>
        <begin position="543"/>
        <end position="566"/>
    </location>
</feature>
<feature type="region of interest" description="Disordered" evidence="9">
    <location>
        <begin position="1036"/>
        <end position="1080"/>
    </location>
</feature>
<feature type="compositionally biased region" description="Low complexity" evidence="9">
    <location>
        <begin position="497"/>
        <end position="510"/>
    </location>
</feature>
<comment type="catalytic activity">
    <reaction evidence="7">
        <text>L-threonyl-[protein] + ATP = O-phospho-L-threonyl-[protein] + ADP + H(+)</text>
        <dbReference type="Rhea" id="RHEA:46608"/>
        <dbReference type="Rhea" id="RHEA-COMP:11060"/>
        <dbReference type="Rhea" id="RHEA-COMP:11605"/>
        <dbReference type="ChEBI" id="CHEBI:15378"/>
        <dbReference type="ChEBI" id="CHEBI:30013"/>
        <dbReference type="ChEBI" id="CHEBI:30616"/>
        <dbReference type="ChEBI" id="CHEBI:61977"/>
        <dbReference type="ChEBI" id="CHEBI:456216"/>
        <dbReference type="EC" id="2.7.11.1"/>
    </reaction>
</comment>
<evidence type="ECO:0000256" key="4">
    <source>
        <dbReference type="ARBA" id="ARBA00022741"/>
    </source>
</evidence>
<feature type="compositionally biased region" description="Basic and acidic residues" evidence="9">
    <location>
        <begin position="355"/>
        <end position="371"/>
    </location>
</feature>
<evidence type="ECO:0000256" key="1">
    <source>
        <dbReference type="ARBA" id="ARBA00012513"/>
    </source>
</evidence>
<proteinExistence type="predicted"/>
<keyword evidence="4" id="KW-0547">Nucleotide-binding</keyword>
<feature type="region of interest" description="Disordered" evidence="9">
    <location>
        <begin position="734"/>
        <end position="791"/>
    </location>
</feature>
<dbReference type="InterPro" id="IPR000719">
    <property type="entry name" value="Prot_kinase_dom"/>
</dbReference>
<protein>
    <recommendedName>
        <fullName evidence="1">non-specific serine/threonine protein kinase</fullName>
        <ecNumber evidence="1">2.7.11.1</ecNumber>
    </recommendedName>
</protein>
<feature type="compositionally biased region" description="Polar residues" evidence="9">
    <location>
        <begin position="1067"/>
        <end position="1080"/>
    </location>
</feature>
<reference evidence="12" key="1">
    <citation type="journal article" date="2020" name="Fungal Divers.">
        <title>Resolving the Mortierellaceae phylogeny through synthesis of multi-gene phylogenetics and phylogenomics.</title>
        <authorList>
            <person name="Vandepol N."/>
            <person name="Liber J."/>
            <person name="Desiro A."/>
            <person name="Na H."/>
            <person name="Kennedy M."/>
            <person name="Barry K."/>
            <person name="Grigoriev I.V."/>
            <person name="Miller A.N."/>
            <person name="O'Donnell K."/>
            <person name="Stajich J.E."/>
            <person name="Bonito G."/>
        </authorList>
    </citation>
    <scope>NUCLEOTIDE SEQUENCE</scope>
    <source>
        <strain evidence="12">NVP60</strain>
    </source>
</reference>
<dbReference type="PROSITE" id="PS50011">
    <property type="entry name" value="PROTEIN_KINASE_DOM"/>
    <property type="match status" value="1"/>
</dbReference>
<evidence type="ECO:0000256" key="6">
    <source>
        <dbReference type="ARBA" id="ARBA00022840"/>
    </source>
</evidence>
<dbReference type="GO" id="GO:0035556">
    <property type="term" value="P:intracellular signal transduction"/>
    <property type="evidence" value="ECO:0007669"/>
    <property type="project" value="TreeGrafter"/>
</dbReference>
<evidence type="ECO:0000259" key="10">
    <source>
        <dbReference type="PROSITE" id="PS50011"/>
    </source>
</evidence>
<dbReference type="Proteomes" id="UP000823405">
    <property type="component" value="Unassembled WGS sequence"/>
</dbReference>
<dbReference type="GO" id="GO:0004674">
    <property type="term" value="F:protein serine/threonine kinase activity"/>
    <property type="evidence" value="ECO:0007669"/>
    <property type="project" value="UniProtKB-KW"/>
</dbReference>
<feature type="compositionally biased region" description="Polar residues" evidence="9">
    <location>
        <begin position="320"/>
        <end position="343"/>
    </location>
</feature>
<dbReference type="EMBL" id="JAAAIN010000467">
    <property type="protein sequence ID" value="KAG0314117.1"/>
    <property type="molecule type" value="Genomic_DNA"/>
</dbReference>
<gene>
    <name evidence="12" type="ORF">BGZ97_009610</name>
</gene>
<dbReference type="Gene3D" id="1.10.510.10">
    <property type="entry name" value="Transferase(Phosphotransferase) domain 1"/>
    <property type="match status" value="1"/>
</dbReference>
<dbReference type="PANTHER" id="PTHR24346:SF110">
    <property type="entry name" value="NON-SPECIFIC SERINE_THREONINE PROTEIN KINASE"/>
    <property type="match status" value="1"/>
</dbReference>
<feature type="domain" description="Protein kinase" evidence="10">
    <location>
        <begin position="1"/>
        <end position="107"/>
    </location>
</feature>
<feature type="compositionally biased region" description="Low complexity" evidence="9">
    <location>
        <begin position="589"/>
        <end position="606"/>
    </location>
</feature>
<accession>A0A9P6UPW7</accession>
<feature type="compositionally biased region" description="Polar residues" evidence="9">
    <location>
        <begin position="520"/>
        <end position="533"/>
    </location>
</feature>
<dbReference type="Pfam" id="PF02149">
    <property type="entry name" value="KA1"/>
    <property type="match status" value="1"/>
</dbReference>
<name>A0A9P6UPW7_9FUNG</name>
<feature type="region of interest" description="Disordered" evidence="9">
    <location>
        <begin position="320"/>
        <end position="421"/>
    </location>
</feature>
<feature type="compositionally biased region" description="Polar residues" evidence="9">
    <location>
        <begin position="697"/>
        <end position="708"/>
    </location>
</feature>
<feature type="compositionally biased region" description="Gly residues" evidence="9">
    <location>
        <begin position="922"/>
        <end position="944"/>
    </location>
</feature>
<dbReference type="PROSITE" id="PS50032">
    <property type="entry name" value="KA1"/>
    <property type="match status" value="1"/>
</dbReference>
<dbReference type="InterPro" id="IPR011009">
    <property type="entry name" value="Kinase-like_dom_sf"/>
</dbReference>
<dbReference type="Pfam" id="PF00069">
    <property type="entry name" value="Pkinase"/>
    <property type="match status" value="1"/>
</dbReference>
<dbReference type="EC" id="2.7.11.1" evidence="1"/>
<evidence type="ECO:0000256" key="5">
    <source>
        <dbReference type="ARBA" id="ARBA00022777"/>
    </source>
</evidence>
<evidence type="ECO:0000256" key="7">
    <source>
        <dbReference type="ARBA" id="ARBA00047899"/>
    </source>
</evidence>
<dbReference type="GO" id="GO:0005524">
    <property type="term" value="F:ATP binding"/>
    <property type="evidence" value="ECO:0007669"/>
    <property type="project" value="UniProtKB-KW"/>
</dbReference>
<organism evidence="12 13">
    <name type="scientific">Linnemannia gamsii</name>
    <dbReference type="NCBI Taxonomy" id="64522"/>
    <lineage>
        <taxon>Eukaryota</taxon>
        <taxon>Fungi</taxon>
        <taxon>Fungi incertae sedis</taxon>
        <taxon>Mucoromycota</taxon>
        <taxon>Mortierellomycotina</taxon>
        <taxon>Mortierellomycetes</taxon>
        <taxon>Mortierellales</taxon>
        <taxon>Mortierellaceae</taxon>
        <taxon>Linnemannia</taxon>
    </lineage>
</organism>
<feature type="region of interest" description="Disordered" evidence="9">
    <location>
        <begin position="907"/>
        <end position="979"/>
    </location>
</feature>
<evidence type="ECO:0000259" key="11">
    <source>
        <dbReference type="PROSITE" id="PS50032"/>
    </source>
</evidence>
<evidence type="ECO:0000256" key="2">
    <source>
        <dbReference type="ARBA" id="ARBA00022527"/>
    </source>
</evidence>
<keyword evidence="5" id="KW-0418">Kinase</keyword>
<keyword evidence="3" id="KW-0808">Transferase</keyword>
<sequence>MSTSCGSPCYAAPELVISDGLYVGSGVDIWSCGVILYAMLAGYLPFDDDPSNPDGDNINQLYNYILATTLVFPDYISHDAKDLLRMMLVPDPAKRCNMKRIMAHRWLRPYAPMFQYSIEDLEAQAMARLNGTIWIPPKQSISVDLRDAPQYLSVQETVQSRTGPPRLDPSEVNSKRRHTFVAETTVPESQPSWAPHPPTPRYEMDEDSLVPVSDTSMDICDDEADAVNNTINNQLQAEQGSAGFYEGIQSDVAPEMAMVVDSKETSFDDRSIVMEGSSIGGVGQGSYQENGCQGNHVPAEAGNTSLDIQPQTIPAIITSQSSSSLATPPTSQTGHGAQSSTFEATYEMPSTVEGDALKPRAERQSVRKRQESNNGSTLEASPTISRRPLPHDRIRPTTIHGEPMPHDSVKTPPDSPPPIIPTRRDSLGMSQSFQFPPIQPTHFQQGGILTNNNAIASQPLIQGQSLQSATSPNGNSSYGGGSGQRNSTYVKTHRKGPSSGRFLGFLGGLSKKNGEHHSHGSQTPTSPRTTSVYEPSLADIDSPYSSPQQQTYRRNIQPNQDLQILPSTPLPEKRATPSTPTSQHYPHLQTQVQQQQQQQLQQQQQQHSGVVTAAYDTQKPIQSQRGKRRKTLSLVAGSGERPPHHQQQQMQLQSLHHPISSRPPLPSAGASDGSAIGGSFGSTAATSSMNGSGIGAHQSQPHGSSSGPAQRIIGWLRRKSVVKSGAEVPYFDPAEFTRTSGTTPSPVPFSGSNGHTPTKGHVSPSGGPVGGDGFTSVTEEYESGPGGAAGSSVNGMMISPCGAQDISTSTTPTNIQLGGSQDAINNNNPMQALQQSHGTQEPTLQALIHALPPNWTDAKLKVHSGAVELSSLSSRHPAEIMYDIKTVVLRLGIEIRSDSDFKIKCVRRKRKTSSNSAASGSNGAGAGATGAGSGSVNGGGGHGGMTSLSVKSLLQGHGLHYHHNSNSTKGGPDDTASVMSSNLSIDREAWVSARSVLGGAGAGVMQGPGSVIGTGTSVSGKKKSGIRTMLWRNSTSASLASASSPTPSPTSPTSGNGAISMGGGTAMVTQGSGSSTRQLSQVMNGSSLGVVASPQSQQHFVGGGSGGSGCVSTTAAGNGLGQGVVDSVATDHDSAVPSSSLVAGGDGTRNLRPGSVVGISSSTTATTIGAATMSQSTAVVPPLQQLQQQQAILAATTTPTSVDGVTSTGDNGANVVAAVEPLYGEESIDSGEEIRFSIELCRMKNLRGLYSVDIRRVKGNRWAYKFLYHAILNTLDLQGKGGYLVGGLVPAHMAGLAGGSGAVGAGGVGGSVAAPTVAMSVR</sequence>
<evidence type="ECO:0000256" key="8">
    <source>
        <dbReference type="ARBA" id="ARBA00048679"/>
    </source>
</evidence>
<keyword evidence="2" id="KW-0723">Serine/threonine-protein kinase</keyword>
<comment type="catalytic activity">
    <reaction evidence="8">
        <text>L-seryl-[protein] + ATP = O-phospho-L-seryl-[protein] + ADP + H(+)</text>
        <dbReference type="Rhea" id="RHEA:17989"/>
        <dbReference type="Rhea" id="RHEA-COMP:9863"/>
        <dbReference type="Rhea" id="RHEA-COMP:11604"/>
        <dbReference type="ChEBI" id="CHEBI:15378"/>
        <dbReference type="ChEBI" id="CHEBI:29999"/>
        <dbReference type="ChEBI" id="CHEBI:30616"/>
        <dbReference type="ChEBI" id="CHEBI:83421"/>
        <dbReference type="ChEBI" id="CHEBI:456216"/>
        <dbReference type="EC" id="2.7.11.1"/>
    </reaction>
</comment>